<feature type="region of interest" description="Disordered" evidence="2">
    <location>
        <begin position="1"/>
        <end position="58"/>
    </location>
</feature>
<reference evidence="3 4" key="1">
    <citation type="submission" date="2018-02" db="EMBL/GenBank/DDBJ databases">
        <authorList>
            <person name="Ashman T.L."/>
            <person name="Iles K.S."/>
            <person name="Zack K.M."/>
            <person name="Garlena R.A."/>
            <person name="Russell D.A."/>
            <person name="Pope W.H."/>
            <person name="Jacobs-Sera D."/>
            <person name="Hatfull G.F."/>
        </authorList>
    </citation>
    <scope>NUCLEOTIDE SEQUENCE [LARGE SCALE GENOMIC DNA]</scope>
</reference>
<name>A0A2P1CEU6_9CAUD</name>
<dbReference type="RefSeq" id="YP_009624146.1">
    <property type="nucleotide sequence ID" value="NC_042117.1"/>
</dbReference>
<evidence type="ECO:0000256" key="2">
    <source>
        <dbReference type="SAM" id="MobiDB-lite"/>
    </source>
</evidence>
<proteinExistence type="predicted"/>
<dbReference type="GeneID" id="40100987"/>
<feature type="compositionally biased region" description="Low complexity" evidence="2">
    <location>
        <begin position="16"/>
        <end position="25"/>
    </location>
</feature>
<feature type="region of interest" description="Disordered" evidence="2">
    <location>
        <begin position="160"/>
        <end position="188"/>
    </location>
</feature>
<sequence length="188" mass="20246">MATEQQDNSSTEDISGQEQQGEEQQAPTGDTSGNGEQQQAQTTEPQVVTKDAKLPDDHPVVKQLQADKAKLAKANSELQELRAKSAQVTKLEEDLGKCPTTEAMETLQTRYDRLEEFITSLPGPVGKALDSRSFTRDLFESDKSIADILSDWNKANPTATSAALGKQSAEPGKKGPSMNEILRAAAGS</sequence>
<feature type="compositionally biased region" description="Polar residues" evidence="2">
    <location>
        <begin position="26"/>
        <end position="46"/>
    </location>
</feature>
<gene>
    <name evidence="3" type="primary">5</name>
    <name evidence="3" type="ORF">PBI_GOLDEN_5</name>
</gene>
<dbReference type="EMBL" id="MG925343">
    <property type="protein sequence ID" value="AVJ49753.1"/>
    <property type="molecule type" value="Genomic_DNA"/>
</dbReference>
<evidence type="ECO:0000313" key="3">
    <source>
        <dbReference type="EMBL" id="AVJ49753.1"/>
    </source>
</evidence>
<keyword evidence="4" id="KW-1185">Reference proteome</keyword>
<dbReference type="KEGG" id="vg:40100987"/>
<dbReference type="OrthoDB" id="25922at10239"/>
<keyword evidence="1" id="KW-0175">Coiled coil</keyword>
<dbReference type="Proteomes" id="UP000241292">
    <property type="component" value="Segment"/>
</dbReference>
<organism evidence="3 4">
    <name type="scientific">Microbacterium phage Golden</name>
    <dbReference type="NCBI Taxonomy" id="2099624"/>
    <lineage>
        <taxon>Viruses</taxon>
        <taxon>Duplodnaviria</taxon>
        <taxon>Heunggongvirae</taxon>
        <taxon>Uroviricota</taxon>
        <taxon>Caudoviricetes</taxon>
        <taxon>Kojivirus</taxon>
        <taxon>Kojivirus golden</taxon>
    </lineage>
</organism>
<feature type="coiled-coil region" evidence="1">
    <location>
        <begin position="61"/>
        <end position="94"/>
    </location>
</feature>
<protein>
    <submittedName>
        <fullName evidence="3">Scaffolding protein</fullName>
    </submittedName>
</protein>
<evidence type="ECO:0000313" key="4">
    <source>
        <dbReference type="Proteomes" id="UP000241292"/>
    </source>
</evidence>
<feature type="compositionally biased region" description="Polar residues" evidence="2">
    <location>
        <begin position="1"/>
        <end position="14"/>
    </location>
</feature>
<accession>A0A2P1CEU6</accession>
<evidence type="ECO:0000256" key="1">
    <source>
        <dbReference type="SAM" id="Coils"/>
    </source>
</evidence>